<evidence type="ECO:0000313" key="10">
    <source>
        <dbReference type="Proteomes" id="UP000717996"/>
    </source>
</evidence>
<dbReference type="PROSITE" id="PS00108">
    <property type="entry name" value="PROTEIN_KINASE_ST"/>
    <property type="match status" value="1"/>
</dbReference>
<evidence type="ECO:0000256" key="5">
    <source>
        <dbReference type="ARBA" id="ARBA00022840"/>
    </source>
</evidence>
<dbReference type="InterPro" id="IPR000719">
    <property type="entry name" value="Prot_kinase_dom"/>
</dbReference>
<dbReference type="Pfam" id="PF00069">
    <property type="entry name" value="Pkinase"/>
    <property type="match status" value="1"/>
</dbReference>
<dbReference type="InterPro" id="IPR017441">
    <property type="entry name" value="Protein_kinase_ATP_BS"/>
</dbReference>
<feature type="domain" description="Protein kinase" evidence="8">
    <location>
        <begin position="58"/>
        <end position="359"/>
    </location>
</feature>
<dbReference type="SMART" id="SM00220">
    <property type="entry name" value="S_TKc"/>
    <property type="match status" value="1"/>
</dbReference>
<keyword evidence="1" id="KW-0723">Serine/threonine-protein kinase</keyword>
<feature type="compositionally biased region" description="Polar residues" evidence="7">
    <location>
        <begin position="479"/>
        <end position="493"/>
    </location>
</feature>
<evidence type="ECO:0000256" key="2">
    <source>
        <dbReference type="ARBA" id="ARBA00022679"/>
    </source>
</evidence>
<evidence type="ECO:0000256" key="4">
    <source>
        <dbReference type="ARBA" id="ARBA00022777"/>
    </source>
</evidence>
<dbReference type="InterPro" id="IPR011009">
    <property type="entry name" value="Kinase-like_dom_sf"/>
</dbReference>
<dbReference type="PANTHER" id="PTHR43895">
    <property type="entry name" value="CALCIUM/CALMODULIN-DEPENDENT PROTEIN KINASE KINASE-RELATED"/>
    <property type="match status" value="1"/>
</dbReference>
<protein>
    <recommendedName>
        <fullName evidence="8">Protein kinase domain-containing protein</fullName>
    </recommendedName>
</protein>
<keyword evidence="3 6" id="KW-0547">Nucleotide-binding</keyword>
<keyword evidence="5 6" id="KW-0067">ATP-binding</keyword>
<feature type="compositionally biased region" description="Low complexity" evidence="7">
    <location>
        <begin position="520"/>
        <end position="532"/>
    </location>
</feature>
<evidence type="ECO:0000256" key="3">
    <source>
        <dbReference type="ARBA" id="ARBA00022741"/>
    </source>
</evidence>
<dbReference type="PANTHER" id="PTHR43895:SF152">
    <property type="entry name" value="SERINE_THREONINE-PROTEIN KINASE TOS3"/>
    <property type="match status" value="1"/>
</dbReference>
<dbReference type="Gene3D" id="1.10.510.10">
    <property type="entry name" value="Transferase(Phosphotransferase) domain 1"/>
    <property type="match status" value="1"/>
</dbReference>
<gene>
    <name evidence="9" type="ORF">G6F51_005262</name>
</gene>
<keyword evidence="2" id="KW-0808">Transferase</keyword>
<feature type="compositionally biased region" description="Polar residues" evidence="7">
    <location>
        <begin position="418"/>
        <end position="453"/>
    </location>
</feature>
<feature type="binding site" evidence="6">
    <location>
        <position position="87"/>
    </location>
    <ligand>
        <name>ATP</name>
        <dbReference type="ChEBI" id="CHEBI:30616"/>
    </ligand>
</feature>
<dbReference type="OMA" id="FGATHNY"/>
<evidence type="ECO:0000256" key="1">
    <source>
        <dbReference type="ARBA" id="ARBA00022527"/>
    </source>
</evidence>
<dbReference type="PROSITE" id="PS00107">
    <property type="entry name" value="PROTEIN_KINASE_ATP"/>
    <property type="match status" value="1"/>
</dbReference>
<comment type="caution">
    <text evidence="9">The sequence shown here is derived from an EMBL/GenBank/DDBJ whole genome shotgun (WGS) entry which is preliminary data.</text>
</comment>
<sequence>MLKRQSLLAPPELSHWKEHKFAVHHPGIHPLSTNEVIITDTITKDYDNETGNKIINHYMIIKEIGRGVHGKVKLAQDMNTGHYVAVKIVDKRTRRRQMGYSLLRGNNNQPQQSQFASKENELKIKREISILKKCRHPNVVQLLEVMDNSESRKIYMALEYSEYGEIEWRDENEQPVMTIDEARKIFRDVVNGLDYLHYQGIIHRDIKPANLLLSHDHVAKISDFGVSYYNELLAADSLIEPTEDMLNKMEKDLAETAGTPAFFAPELCYAGDTNGKRPLTSKAIDVWALGVTLYCFIFGQCPFLASTEFELFDTIPTQPLTFPPNQQIDEDLKDLFTKLLEKNPEKRITLNKVKTHPWVIKDLEDPREWFTKSNPTFYTTPTEIPTDTEATMTIMERLRQSIRKLTFSFGSHRRKSSSQKSTRPLSYQIPTTPTNHTHRLSQPTMNKQPSYSTSLLPHATSSIIPTVSLSTGHTLILNSGHSSSIIPPNSTDGLKSEEEDDDLEHEYYSVKRPVYDRRVSTASSASSGLGLTFGRYRGMTPMEVSSKR</sequence>
<name>A0A9P6YDN4_RHIOR</name>
<proteinExistence type="predicted"/>
<dbReference type="FunFam" id="1.10.510.10:FF:000571">
    <property type="entry name" value="Maternal embryonic leucine zipper kinase"/>
    <property type="match status" value="1"/>
</dbReference>
<dbReference type="Proteomes" id="UP000717996">
    <property type="component" value="Unassembled WGS sequence"/>
</dbReference>
<reference evidence="9" key="1">
    <citation type="journal article" date="2020" name="Microb. Genom.">
        <title>Genetic diversity of clinical and environmental Mucorales isolates obtained from an investigation of mucormycosis cases among solid organ transplant recipients.</title>
        <authorList>
            <person name="Nguyen M.H."/>
            <person name="Kaul D."/>
            <person name="Muto C."/>
            <person name="Cheng S.J."/>
            <person name="Richter R.A."/>
            <person name="Bruno V.M."/>
            <person name="Liu G."/>
            <person name="Beyhan S."/>
            <person name="Sundermann A.J."/>
            <person name="Mounaud S."/>
            <person name="Pasculle A.W."/>
            <person name="Nierman W.C."/>
            <person name="Driscoll E."/>
            <person name="Cumbie R."/>
            <person name="Clancy C.J."/>
            <person name="Dupont C.L."/>
        </authorList>
    </citation>
    <scope>NUCLEOTIDE SEQUENCE</scope>
    <source>
        <strain evidence="9">GL16</strain>
    </source>
</reference>
<feature type="region of interest" description="Disordered" evidence="7">
    <location>
        <begin position="479"/>
        <end position="548"/>
    </location>
</feature>
<feature type="compositionally biased region" description="Basic and acidic residues" evidence="7">
    <location>
        <begin position="505"/>
        <end position="519"/>
    </location>
</feature>
<dbReference type="GO" id="GO:0004674">
    <property type="term" value="F:protein serine/threonine kinase activity"/>
    <property type="evidence" value="ECO:0007669"/>
    <property type="project" value="UniProtKB-KW"/>
</dbReference>
<dbReference type="EMBL" id="JAANIT010000633">
    <property type="protein sequence ID" value="KAG1545782.1"/>
    <property type="molecule type" value="Genomic_DNA"/>
</dbReference>
<feature type="region of interest" description="Disordered" evidence="7">
    <location>
        <begin position="410"/>
        <end position="453"/>
    </location>
</feature>
<dbReference type="SUPFAM" id="SSF56112">
    <property type="entry name" value="Protein kinase-like (PK-like)"/>
    <property type="match status" value="1"/>
</dbReference>
<dbReference type="OrthoDB" id="68483at2759"/>
<dbReference type="GO" id="GO:0005524">
    <property type="term" value="F:ATP binding"/>
    <property type="evidence" value="ECO:0007669"/>
    <property type="project" value="UniProtKB-UniRule"/>
</dbReference>
<evidence type="ECO:0000256" key="7">
    <source>
        <dbReference type="SAM" id="MobiDB-lite"/>
    </source>
</evidence>
<dbReference type="PROSITE" id="PS50011">
    <property type="entry name" value="PROTEIN_KINASE_DOM"/>
    <property type="match status" value="1"/>
</dbReference>
<dbReference type="CDD" id="cd14008">
    <property type="entry name" value="STKc_LKB1_CaMKK"/>
    <property type="match status" value="1"/>
</dbReference>
<keyword evidence="4" id="KW-0418">Kinase</keyword>
<accession>A0A9P6YDN4</accession>
<dbReference type="AlphaFoldDB" id="A0A9P6YDN4"/>
<evidence type="ECO:0000256" key="6">
    <source>
        <dbReference type="PROSITE-ProRule" id="PRU10141"/>
    </source>
</evidence>
<dbReference type="GO" id="GO:0007165">
    <property type="term" value="P:signal transduction"/>
    <property type="evidence" value="ECO:0007669"/>
    <property type="project" value="TreeGrafter"/>
</dbReference>
<evidence type="ECO:0000259" key="8">
    <source>
        <dbReference type="PROSITE" id="PS50011"/>
    </source>
</evidence>
<dbReference type="InterPro" id="IPR008271">
    <property type="entry name" value="Ser/Thr_kinase_AS"/>
</dbReference>
<organism evidence="9 10">
    <name type="scientific">Rhizopus oryzae</name>
    <name type="common">Mucormycosis agent</name>
    <name type="synonym">Rhizopus arrhizus var. delemar</name>
    <dbReference type="NCBI Taxonomy" id="64495"/>
    <lineage>
        <taxon>Eukaryota</taxon>
        <taxon>Fungi</taxon>
        <taxon>Fungi incertae sedis</taxon>
        <taxon>Mucoromycota</taxon>
        <taxon>Mucoromycotina</taxon>
        <taxon>Mucoromycetes</taxon>
        <taxon>Mucorales</taxon>
        <taxon>Mucorineae</taxon>
        <taxon>Rhizopodaceae</taxon>
        <taxon>Rhizopus</taxon>
    </lineage>
</organism>
<evidence type="ECO:0000313" key="9">
    <source>
        <dbReference type="EMBL" id="KAG1545782.1"/>
    </source>
</evidence>